<organism evidence="1 2">
    <name type="scientific">Sistotremastrum suecicum HHB10207 ss-3</name>
    <dbReference type="NCBI Taxonomy" id="1314776"/>
    <lineage>
        <taxon>Eukaryota</taxon>
        <taxon>Fungi</taxon>
        <taxon>Dikarya</taxon>
        <taxon>Basidiomycota</taxon>
        <taxon>Agaricomycotina</taxon>
        <taxon>Agaricomycetes</taxon>
        <taxon>Sistotremastrales</taxon>
        <taxon>Sistotremastraceae</taxon>
        <taxon>Sistotremastrum</taxon>
    </lineage>
</organism>
<evidence type="ECO:0000313" key="2">
    <source>
        <dbReference type="Proteomes" id="UP000076798"/>
    </source>
</evidence>
<dbReference type="Proteomes" id="UP000076798">
    <property type="component" value="Unassembled WGS sequence"/>
</dbReference>
<dbReference type="EMBL" id="KV428108">
    <property type="protein sequence ID" value="KZT36405.1"/>
    <property type="molecule type" value="Genomic_DNA"/>
</dbReference>
<keyword evidence="2" id="KW-1185">Reference proteome</keyword>
<sequence>MYGLLRALNEDYRPAHSGAFYSVVQGSNGWDDSSTINTLSTFGDDDLLSEPRLPKDQIDQLPPIEYVPPKYSTTPPKYKATSWLAVFPQYRFHFGMVQVVWNLQNTYLLNVSNVGKTLDTLVNTGAGQKLLDETFFVNVTVPATDVPTVSNFNAAVNDKMYKKCAVPWLMDSNGKKVDNPFDNKDFYSNPTYDPTWTKAQFDKLGKYIIQIMILRSFWEYPPSWTGDNQEGRNVPNYWKFRLSGVTCDQYLETAFSSPCYQNTLHDVQDQLSTDYFLKTDYFTKSTLGSGYAAFSMALSDSRLLPSLGQLTPSGRSKLVDSISQLVNGGGPVLSNALMSYLANSNLETTLTPVNYNVVTEIPIASDDSDSPAPEDWEVQVSCSL</sequence>
<dbReference type="AlphaFoldDB" id="A0A166BI96"/>
<reference evidence="1 2" key="1">
    <citation type="journal article" date="2016" name="Mol. Biol. Evol.">
        <title>Comparative Genomics of Early-Diverging Mushroom-Forming Fungi Provides Insights into the Origins of Lignocellulose Decay Capabilities.</title>
        <authorList>
            <person name="Nagy L.G."/>
            <person name="Riley R."/>
            <person name="Tritt A."/>
            <person name="Adam C."/>
            <person name="Daum C."/>
            <person name="Floudas D."/>
            <person name="Sun H."/>
            <person name="Yadav J.S."/>
            <person name="Pangilinan J."/>
            <person name="Larsson K.H."/>
            <person name="Matsuura K."/>
            <person name="Barry K."/>
            <person name="Labutti K."/>
            <person name="Kuo R."/>
            <person name="Ohm R.A."/>
            <person name="Bhattacharya S.S."/>
            <person name="Shirouzu T."/>
            <person name="Yoshinaga Y."/>
            <person name="Martin F.M."/>
            <person name="Grigoriev I.V."/>
            <person name="Hibbett D.S."/>
        </authorList>
    </citation>
    <scope>NUCLEOTIDE SEQUENCE [LARGE SCALE GENOMIC DNA]</scope>
    <source>
        <strain evidence="1 2">HHB10207 ss-3</strain>
    </source>
</reference>
<proteinExistence type="predicted"/>
<gene>
    <name evidence="1" type="ORF">SISSUDRAFT_68809</name>
</gene>
<accession>A0A166BI96</accession>
<evidence type="ECO:0000313" key="1">
    <source>
        <dbReference type="EMBL" id="KZT36405.1"/>
    </source>
</evidence>
<name>A0A166BI96_9AGAM</name>
<protein>
    <submittedName>
        <fullName evidence="1">Uncharacterized protein</fullName>
    </submittedName>
</protein>